<dbReference type="CDD" id="cd01292">
    <property type="entry name" value="metallo-dependent_hydrolases"/>
    <property type="match status" value="1"/>
</dbReference>
<dbReference type="PANTHER" id="PTHR21240">
    <property type="entry name" value="2-AMINO-3-CARBOXYLMUCONATE-6-SEMIALDEHYDE DECARBOXYLASE"/>
    <property type="match status" value="1"/>
</dbReference>
<dbReference type="Pfam" id="PF04909">
    <property type="entry name" value="Amidohydro_2"/>
    <property type="match status" value="1"/>
</dbReference>
<proteinExistence type="predicted"/>
<dbReference type="GO" id="GO:0016831">
    <property type="term" value="F:carboxy-lyase activity"/>
    <property type="evidence" value="ECO:0007669"/>
    <property type="project" value="InterPro"/>
</dbReference>
<organism evidence="4">
    <name type="scientific">uncultured Phycisphaerae bacterium</name>
    <dbReference type="NCBI Taxonomy" id="904963"/>
    <lineage>
        <taxon>Bacteria</taxon>
        <taxon>Pseudomonadati</taxon>
        <taxon>Planctomycetota</taxon>
        <taxon>Phycisphaerae</taxon>
        <taxon>environmental samples</taxon>
    </lineage>
</organism>
<dbReference type="InterPro" id="IPR032465">
    <property type="entry name" value="ACMSD"/>
</dbReference>
<dbReference type="EMBL" id="CADCUQ010000060">
    <property type="protein sequence ID" value="CAA9374995.1"/>
    <property type="molecule type" value="Genomic_DNA"/>
</dbReference>
<protein>
    <recommendedName>
        <fullName evidence="3">Amidohydrolase-related domain-containing protein</fullName>
    </recommendedName>
</protein>
<name>A0A6J4N190_9BACT</name>
<accession>A0A6J4N190</accession>
<dbReference type="InterPro" id="IPR006680">
    <property type="entry name" value="Amidohydro-rel"/>
</dbReference>
<feature type="region of interest" description="Disordered" evidence="2">
    <location>
        <begin position="24"/>
        <end position="45"/>
    </location>
</feature>
<feature type="domain" description="Amidohydrolase-related" evidence="3">
    <location>
        <begin position="3"/>
        <end position="269"/>
    </location>
</feature>
<dbReference type="SUPFAM" id="SSF51556">
    <property type="entry name" value="Metallo-dependent hydrolases"/>
    <property type="match status" value="1"/>
</dbReference>
<dbReference type="GO" id="GO:0016787">
    <property type="term" value="F:hydrolase activity"/>
    <property type="evidence" value="ECO:0007669"/>
    <property type="project" value="InterPro"/>
</dbReference>
<keyword evidence="1" id="KW-0456">Lyase</keyword>
<dbReference type="InterPro" id="IPR032466">
    <property type="entry name" value="Metal_Hydrolase"/>
</dbReference>
<evidence type="ECO:0000256" key="1">
    <source>
        <dbReference type="ARBA" id="ARBA00023239"/>
    </source>
</evidence>
<evidence type="ECO:0000259" key="3">
    <source>
        <dbReference type="Pfam" id="PF04909"/>
    </source>
</evidence>
<evidence type="ECO:0000313" key="4">
    <source>
        <dbReference type="EMBL" id="CAA9374995.1"/>
    </source>
</evidence>
<dbReference type="AlphaFoldDB" id="A0A6J4N190"/>
<dbReference type="Gene3D" id="3.20.20.140">
    <property type="entry name" value="Metal-dependent hydrolases"/>
    <property type="match status" value="1"/>
</dbReference>
<gene>
    <name evidence="4" type="ORF">AVDCRST_MAG64-233</name>
</gene>
<sequence length="297" mass="32802">MIVDCHTHIWESPDQLGQLDLGGAMKPSRKRSTGWPGGNAPTGKSVWRTIPAADPDHHWAESAQVDKSIVLGFKSRYLHAEIPNRFVAAYVSRFPQKLIGFAGIDPTDEAAVEEVQVARNELKLRGVTVSPANQDFHPSDSRAMDVYAECERLGMPVLFHPSGQFTERSKLEYGRPYLLDEVARSFPKLRMVIAQVGQPWVEETIVMLGKHPHVMADVSGLLGRPWQAYNALVSAYQAGVIDKLLFGSDFPYTGAAECIEALYSINQIAQGTNLPVVPREMLRGIVERDALSLLGLV</sequence>
<reference evidence="4" key="1">
    <citation type="submission" date="2020-02" db="EMBL/GenBank/DDBJ databases">
        <authorList>
            <person name="Meier V. D."/>
        </authorList>
    </citation>
    <scope>NUCLEOTIDE SEQUENCE</scope>
    <source>
        <strain evidence="4">AVDCRST_MAG64</strain>
    </source>
</reference>
<evidence type="ECO:0000256" key="2">
    <source>
        <dbReference type="SAM" id="MobiDB-lite"/>
    </source>
</evidence>